<evidence type="ECO:0000313" key="6">
    <source>
        <dbReference type="EMBL" id="KYF71254.1"/>
    </source>
</evidence>
<evidence type="ECO:0000256" key="4">
    <source>
        <dbReference type="HAMAP-Rule" id="MF_01812"/>
    </source>
</evidence>
<comment type="subunit">
    <text evidence="4">Homohexamer; trimer of dimers.</text>
</comment>
<evidence type="ECO:0000256" key="3">
    <source>
        <dbReference type="ARBA" id="ARBA00023315"/>
    </source>
</evidence>
<dbReference type="GO" id="GO:0030649">
    <property type="term" value="P:aminoglycoside antibiotic catabolic process"/>
    <property type="evidence" value="ECO:0007669"/>
    <property type="project" value="TreeGrafter"/>
</dbReference>
<comment type="similarity">
    <text evidence="1 4">Belongs to the acetyltransferase Eis family.</text>
</comment>
<dbReference type="Pfam" id="PF17668">
    <property type="entry name" value="Acetyltransf_17"/>
    <property type="match status" value="1"/>
</dbReference>
<feature type="binding site" evidence="4">
    <location>
        <begin position="81"/>
        <end position="83"/>
    </location>
    <ligand>
        <name>acetyl-CoA</name>
        <dbReference type="ChEBI" id="CHEBI:57288"/>
    </ligand>
</feature>
<keyword evidence="3 4" id="KW-0012">Acyltransferase</keyword>
<sequence length="407" mass="44478">MHIELRQLTAEQQGEFVHPILTAFGAMANPERLEGTKRLAELSSRIGAYDGESIVGAAGSFSLTMTTPGGGAVPVAGLTMVAVMPTHRRRGILTSLIRRHLDDARAEGRPISSLWATEGTIYGRFGYGLASRACSISIERDRAAFRGEAGAQGRARLLGEEEALEAFAPVWERARPLAPGMLARSKAWWQVRRLKDDDFVRQGGGPLQRVVIEVDGRPEAYAMYCMHHRWDTSQIPVGSVRVIEAIGASPLGTRLIWRYLFDIDLAQRIEASLLPPDHPLGLLVAEPRRLRLTASDGLWVRIVDVEAALAARAYGSSEPLTLEITDSDRPSNAGRFRLHGGERRATRTAQAPDLRLDITALGSAYLGGVSFQALADAGQVEALSEDAIERADRLFRAARAPWCPEIF</sequence>
<dbReference type="PANTHER" id="PTHR37817:SF1">
    <property type="entry name" value="N-ACETYLTRANSFERASE EIS"/>
    <property type="match status" value="1"/>
</dbReference>
<evidence type="ECO:0000256" key="1">
    <source>
        <dbReference type="ARBA" id="ARBA00009213"/>
    </source>
</evidence>
<evidence type="ECO:0000259" key="5">
    <source>
        <dbReference type="PROSITE" id="PS51186"/>
    </source>
</evidence>
<evidence type="ECO:0000313" key="7">
    <source>
        <dbReference type="Proteomes" id="UP000075260"/>
    </source>
</evidence>
<proteinExistence type="inferred from homology"/>
<accession>A0A150QTE7</accession>
<dbReference type="SUPFAM" id="SSF55729">
    <property type="entry name" value="Acyl-CoA N-acyltransferases (Nat)"/>
    <property type="match status" value="1"/>
</dbReference>
<dbReference type="InterPro" id="IPR036527">
    <property type="entry name" value="SCP2_sterol-bd_dom_sf"/>
</dbReference>
<dbReference type="PROSITE" id="PS51186">
    <property type="entry name" value="GNAT"/>
    <property type="match status" value="1"/>
</dbReference>
<feature type="active site" description="Proton acceptor; via carboxylate" evidence="4">
    <location>
        <position position="407"/>
    </location>
</feature>
<reference evidence="6 7" key="1">
    <citation type="submission" date="2014-02" db="EMBL/GenBank/DDBJ databases">
        <title>The small core and large imbalanced accessory genome model reveals a collaborative survival strategy of Sorangium cellulosum strains in nature.</title>
        <authorList>
            <person name="Han K."/>
            <person name="Peng R."/>
            <person name="Blom J."/>
            <person name="Li Y.-Z."/>
        </authorList>
    </citation>
    <scope>NUCLEOTIDE SEQUENCE [LARGE SCALE GENOMIC DNA]</scope>
    <source>
        <strain evidence="6 7">So0008-312</strain>
    </source>
</reference>
<dbReference type="GO" id="GO:0034069">
    <property type="term" value="F:aminoglycoside N-acetyltransferase activity"/>
    <property type="evidence" value="ECO:0007669"/>
    <property type="project" value="TreeGrafter"/>
</dbReference>
<dbReference type="Pfam" id="PF13530">
    <property type="entry name" value="SCP2_2"/>
    <property type="match status" value="1"/>
</dbReference>
<feature type="domain" description="N-acetyltransferase" evidence="5">
    <location>
        <begin position="3"/>
        <end position="148"/>
    </location>
</feature>
<protein>
    <submittedName>
        <fullName evidence="6">Acetyltransferase</fullName>
    </submittedName>
</protein>
<feature type="active site" description="Proton donor" evidence="4">
    <location>
        <position position="122"/>
    </location>
</feature>
<evidence type="ECO:0000256" key="2">
    <source>
        <dbReference type="ARBA" id="ARBA00022679"/>
    </source>
</evidence>
<dbReference type="NCBIfam" id="NF002367">
    <property type="entry name" value="PRK01346.1-4"/>
    <property type="match status" value="1"/>
</dbReference>
<dbReference type="InterPro" id="IPR025559">
    <property type="entry name" value="Eis_dom"/>
</dbReference>
<dbReference type="RefSeq" id="WP_061607097.1">
    <property type="nucleotide sequence ID" value="NZ_JEMA01000349.1"/>
</dbReference>
<keyword evidence="2 4" id="KW-0808">Transferase</keyword>
<dbReference type="Proteomes" id="UP000075260">
    <property type="component" value="Unassembled WGS sequence"/>
</dbReference>
<dbReference type="InterPro" id="IPR022902">
    <property type="entry name" value="NAcTrfase_Eis"/>
</dbReference>
<organism evidence="6 7">
    <name type="scientific">Sorangium cellulosum</name>
    <name type="common">Polyangium cellulosum</name>
    <dbReference type="NCBI Taxonomy" id="56"/>
    <lineage>
        <taxon>Bacteria</taxon>
        <taxon>Pseudomonadati</taxon>
        <taxon>Myxococcota</taxon>
        <taxon>Polyangia</taxon>
        <taxon>Polyangiales</taxon>
        <taxon>Polyangiaceae</taxon>
        <taxon>Sorangium</taxon>
    </lineage>
</organism>
<feature type="binding site" evidence="4">
    <location>
        <begin position="117"/>
        <end position="118"/>
    </location>
    <ligand>
        <name>acetyl-CoA</name>
        <dbReference type="ChEBI" id="CHEBI:57288"/>
    </ligand>
</feature>
<dbReference type="EMBL" id="JEMA01000349">
    <property type="protein sequence ID" value="KYF71254.1"/>
    <property type="molecule type" value="Genomic_DNA"/>
</dbReference>
<dbReference type="InterPro" id="IPR041380">
    <property type="entry name" value="Acetyltransf_17"/>
</dbReference>
<dbReference type="PANTHER" id="PTHR37817">
    <property type="entry name" value="N-ACETYLTRANSFERASE EIS"/>
    <property type="match status" value="1"/>
</dbReference>
<dbReference type="OrthoDB" id="8399956at2"/>
<comment type="caution">
    <text evidence="6">The sequence shown here is derived from an EMBL/GenBank/DDBJ whole genome shotgun (WGS) entry which is preliminary data.</text>
</comment>
<dbReference type="Gene3D" id="3.30.1050.10">
    <property type="entry name" value="SCP2 sterol-binding domain"/>
    <property type="match status" value="1"/>
</dbReference>
<dbReference type="Pfam" id="PF13527">
    <property type="entry name" value="Acetyltransf_9"/>
    <property type="match status" value="1"/>
</dbReference>
<gene>
    <name evidence="6" type="ORF">BE15_26290</name>
</gene>
<dbReference type="InterPro" id="IPR051554">
    <property type="entry name" value="Acetyltransferase_Eis"/>
</dbReference>
<dbReference type="InterPro" id="IPR000182">
    <property type="entry name" value="GNAT_dom"/>
</dbReference>
<dbReference type="CDD" id="cd04301">
    <property type="entry name" value="NAT_SF"/>
    <property type="match status" value="1"/>
</dbReference>
<dbReference type="Gene3D" id="3.40.630.30">
    <property type="match status" value="2"/>
</dbReference>
<dbReference type="HAMAP" id="MF_01812">
    <property type="entry name" value="Eis"/>
    <property type="match status" value="1"/>
</dbReference>
<name>A0A150QTE7_SORCE</name>
<dbReference type="AlphaFoldDB" id="A0A150QTE7"/>
<feature type="binding site" evidence="4">
    <location>
        <begin position="89"/>
        <end position="94"/>
    </location>
    <ligand>
        <name>acetyl-CoA</name>
        <dbReference type="ChEBI" id="CHEBI:57288"/>
    </ligand>
</feature>
<dbReference type="InterPro" id="IPR016181">
    <property type="entry name" value="Acyl_CoA_acyltransferase"/>
</dbReference>
<dbReference type="SUPFAM" id="SSF55718">
    <property type="entry name" value="SCP-like"/>
    <property type="match status" value="1"/>
</dbReference>